<evidence type="ECO:0000256" key="3">
    <source>
        <dbReference type="ARBA" id="ARBA00022801"/>
    </source>
</evidence>
<dbReference type="EMBL" id="JABANN010001198">
    <property type="protein sequence ID" value="KAF4650669.1"/>
    <property type="molecule type" value="Genomic_DNA"/>
</dbReference>
<dbReference type="GO" id="GO:0046872">
    <property type="term" value="F:metal ion binding"/>
    <property type="evidence" value="ECO:0007669"/>
    <property type="project" value="UniProtKB-KW"/>
</dbReference>
<dbReference type="AlphaFoldDB" id="A0A7J6KVP8"/>
<comment type="caution">
    <text evidence="7">The sequence shown here is derived from an EMBL/GenBank/DDBJ whole genome shotgun (WGS) entry which is preliminary data.</text>
</comment>
<feature type="compositionally biased region" description="Basic residues" evidence="5">
    <location>
        <begin position="597"/>
        <end position="608"/>
    </location>
</feature>
<dbReference type="InterPro" id="IPR036457">
    <property type="entry name" value="PPM-type-like_dom_sf"/>
</dbReference>
<feature type="region of interest" description="Disordered" evidence="5">
    <location>
        <begin position="464"/>
        <end position="608"/>
    </location>
</feature>
<feature type="compositionally biased region" description="Polar residues" evidence="5">
    <location>
        <begin position="522"/>
        <end position="536"/>
    </location>
</feature>
<dbReference type="InterPro" id="IPR001932">
    <property type="entry name" value="PPM-type_phosphatase-like_dom"/>
</dbReference>
<evidence type="ECO:0000313" key="7">
    <source>
        <dbReference type="EMBL" id="KAF4650669.1"/>
    </source>
</evidence>
<dbReference type="GO" id="GO:0004721">
    <property type="term" value="F:phosphoprotein phosphatase activity"/>
    <property type="evidence" value="ECO:0007669"/>
    <property type="project" value="UniProtKB-KW"/>
</dbReference>
<dbReference type="InterPro" id="IPR000222">
    <property type="entry name" value="PP2C_BS"/>
</dbReference>
<keyword evidence="4" id="KW-0904">Protein phosphatase</keyword>
<evidence type="ECO:0000259" key="6">
    <source>
        <dbReference type="PROSITE" id="PS51746"/>
    </source>
</evidence>
<evidence type="ECO:0000256" key="2">
    <source>
        <dbReference type="ARBA" id="ARBA00022723"/>
    </source>
</evidence>
<evidence type="ECO:0000256" key="5">
    <source>
        <dbReference type="SAM" id="MobiDB-lite"/>
    </source>
</evidence>
<feature type="compositionally biased region" description="Polar residues" evidence="5">
    <location>
        <begin position="34"/>
        <end position="47"/>
    </location>
</feature>
<evidence type="ECO:0000313" key="8">
    <source>
        <dbReference type="Proteomes" id="UP000572268"/>
    </source>
</evidence>
<feature type="domain" description="PPM-type phosphatase" evidence="6">
    <location>
        <begin position="123"/>
        <end position="453"/>
    </location>
</feature>
<protein>
    <recommendedName>
        <fullName evidence="6">PPM-type phosphatase domain-containing protein</fullName>
    </recommendedName>
</protein>
<comment type="subcellular location">
    <subcellularLocation>
        <location evidence="1">Membrane</location>
        <topology evidence="1">Peripheral membrane protein</topology>
    </subcellularLocation>
</comment>
<feature type="compositionally biased region" description="Polar residues" evidence="5">
    <location>
        <begin position="483"/>
        <end position="503"/>
    </location>
</feature>
<feature type="region of interest" description="Disordered" evidence="5">
    <location>
        <begin position="1"/>
        <end position="107"/>
    </location>
</feature>
<dbReference type="GO" id="GO:0016020">
    <property type="term" value="C:membrane"/>
    <property type="evidence" value="ECO:0007669"/>
    <property type="project" value="UniProtKB-SubCell"/>
</dbReference>
<keyword evidence="2" id="KW-0479">Metal-binding</keyword>
<proteinExistence type="predicted"/>
<feature type="compositionally biased region" description="Acidic residues" evidence="5">
    <location>
        <begin position="470"/>
        <end position="479"/>
    </location>
</feature>
<dbReference type="PROSITE" id="PS51746">
    <property type="entry name" value="PPM_2"/>
    <property type="match status" value="1"/>
</dbReference>
<reference evidence="7 8" key="1">
    <citation type="submission" date="2020-04" db="EMBL/GenBank/DDBJ databases">
        <title>Perkinsus olseni comparative genomics.</title>
        <authorList>
            <person name="Bogema D.R."/>
        </authorList>
    </citation>
    <scope>NUCLEOTIDE SEQUENCE [LARGE SCALE GENOMIC DNA]</scope>
    <source>
        <strain evidence="7">ATCC PRA-31</strain>
    </source>
</reference>
<dbReference type="Proteomes" id="UP000572268">
    <property type="component" value="Unassembled WGS sequence"/>
</dbReference>
<name>A0A7J6KVP8_PEROL</name>
<gene>
    <name evidence="7" type="ORF">FOL46_000801</name>
</gene>
<sequence length="608" mass="65241">MGIIDDATTNKKNKMMSDQPYHGHTFNADDDPQRQSSRTDTNDINNESPPPLSSSSGIGHVAVLSSKVDVPDGDGRLRSSSTPHQPDATLPSLVMSHGSVEKRSSSTNSLTAIYEVIRSFNSTTGSRDDARMKKGKCRNQDAYFVVSRDGLTLVGVFDGHGGTPSSSSGDGGGLQQQQQLSHYLASVVPDVFYETLSKLIPGEVNVSTLSAPASSEADDGYGLYSKTDKGCLRRDDDKDSSPRPPTIIAALSCTLRICEERAITSADVDTANGGSTLPSASISTAILPSRYGDSGLHRRSLGSNGVEGRDSNFDADLVKFAKKKGCTGLIASPEWYVWCPRREHGGLYWAATNAPVQLLGIPTSHHIISASTDSFPSGFDDTPLASTTTSSSREIYVMVASDGLWDIISPKTMEDKIRSLGPSPTPTQVDHLVKSSCIPNAPHDDTTWVLLRIPIQTSTAVAAGKGDYNNNEEDGEDPFDTSAVRQHWTSHSSPINRPATLSTLDALFTPQDGDEDEQQQQFLAGSQTDRGRSISSPDGFRRGGRGRKHLPPPPSTLPAGSSLDQLFAPLGERLSSTSVAPPPPPAATQQRSSSRWGRLKHLRDPRHH</sequence>
<evidence type="ECO:0000256" key="4">
    <source>
        <dbReference type="ARBA" id="ARBA00022912"/>
    </source>
</evidence>
<dbReference type="PROSITE" id="PS01032">
    <property type="entry name" value="PPM_1"/>
    <property type="match status" value="1"/>
</dbReference>
<organism evidence="7 8">
    <name type="scientific">Perkinsus olseni</name>
    <name type="common">Perkinsus atlanticus</name>
    <dbReference type="NCBI Taxonomy" id="32597"/>
    <lineage>
        <taxon>Eukaryota</taxon>
        <taxon>Sar</taxon>
        <taxon>Alveolata</taxon>
        <taxon>Perkinsozoa</taxon>
        <taxon>Perkinsea</taxon>
        <taxon>Perkinsida</taxon>
        <taxon>Perkinsidae</taxon>
        <taxon>Perkinsus</taxon>
    </lineage>
</organism>
<evidence type="ECO:0000256" key="1">
    <source>
        <dbReference type="ARBA" id="ARBA00004170"/>
    </source>
</evidence>
<keyword evidence="3" id="KW-0378">Hydrolase</keyword>
<dbReference type="Gene3D" id="3.60.40.10">
    <property type="entry name" value="PPM-type phosphatase domain"/>
    <property type="match status" value="1"/>
</dbReference>
<accession>A0A7J6KVP8</accession>
<dbReference type="SUPFAM" id="SSF81606">
    <property type="entry name" value="PP2C-like"/>
    <property type="match status" value="1"/>
</dbReference>